<dbReference type="PANTHER" id="PTHR23502">
    <property type="entry name" value="MAJOR FACILITATOR SUPERFAMILY"/>
    <property type="match status" value="1"/>
</dbReference>
<feature type="transmembrane region" description="Helical" evidence="5">
    <location>
        <begin position="473"/>
        <end position="492"/>
    </location>
</feature>
<evidence type="ECO:0000256" key="4">
    <source>
        <dbReference type="ARBA" id="ARBA00023136"/>
    </source>
</evidence>
<proteinExistence type="predicted"/>
<dbReference type="EMBL" id="LCWV01000013">
    <property type="protein sequence ID" value="PWI69176.1"/>
    <property type="molecule type" value="Genomic_DNA"/>
</dbReference>
<dbReference type="Gene3D" id="1.20.1250.20">
    <property type="entry name" value="MFS general substrate transporter like domains"/>
    <property type="match status" value="1"/>
</dbReference>
<accession>A0A2U3E3X1</accession>
<gene>
    <name evidence="7" type="ORF">PCL_01561</name>
</gene>
<dbReference type="Pfam" id="PF07690">
    <property type="entry name" value="MFS_1"/>
    <property type="match status" value="1"/>
</dbReference>
<feature type="transmembrane region" description="Helical" evidence="5">
    <location>
        <begin position="85"/>
        <end position="107"/>
    </location>
</feature>
<comment type="caution">
    <text evidence="7">The sequence shown here is derived from an EMBL/GenBank/DDBJ whole genome shotgun (WGS) entry which is preliminary data.</text>
</comment>
<dbReference type="SUPFAM" id="SSF103473">
    <property type="entry name" value="MFS general substrate transporter"/>
    <property type="match status" value="1"/>
</dbReference>
<dbReference type="InterPro" id="IPR036259">
    <property type="entry name" value="MFS_trans_sf"/>
</dbReference>
<evidence type="ECO:0000256" key="1">
    <source>
        <dbReference type="ARBA" id="ARBA00004141"/>
    </source>
</evidence>
<feature type="transmembrane region" description="Helical" evidence="5">
    <location>
        <begin position="328"/>
        <end position="354"/>
    </location>
</feature>
<reference evidence="7 8" key="1">
    <citation type="journal article" date="2016" name="Front. Microbiol.">
        <title>Genome and transcriptome sequences reveal the specific parasitism of the nematophagous Purpureocillium lilacinum 36-1.</title>
        <authorList>
            <person name="Xie J."/>
            <person name="Li S."/>
            <person name="Mo C."/>
            <person name="Xiao X."/>
            <person name="Peng D."/>
            <person name="Wang G."/>
            <person name="Xiao Y."/>
        </authorList>
    </citation>
    <scope>NUCLEOTIDE SEQUENCE [LARGE SCALE GENOMIC DNA]</scope>
    <source>
        <strain evidence="7 8">36-1</strain>
    </source>
</reference>
<evidence type="ECO:0000256" key="5">
    <source>
        <dbReference type="SAM" id="Phobius"/>
    </source>
</evidence>
<evidence type="ECO:0000256" key="3">
    <source>
        <dbReference type="ARBA" id="ARBA00022989"/>
    </source>
</evidence>
<evidence type="ECO:0000256" key="2">
    <source>
        <dbReference type="ARBA" id="ARBA00022692"/>
    </source>
</evidence>
<feature type="transmembrane region" description="Helical" evidence="5">
    <location>
        <begin position="409"/>
        <end position="428"/>
    </location>
</feature>
<protein>
    <recommendedName>
        <fullName evidence="6">Major facilitator superfamily (MFS) profile domain-containing protein</fullName>
    </recommendedName>
</protein>
<dbReference type="PROSITE" id="PS50850">
    <property type="entry name" value="MFS"/>
    <property type="match status" value="1"/>
</dbReference>
<keyword evidence="3 5" id="KW-1133">Transmembrane helix</keyword>
<keyword evidence="4 5" id="KW-0472">Membrane</keyword>
<name>A0A2U3E3X1_PURLI</name>
<sequence length="567" mass="61829">MTSDIPVPGTVQLVDLDGVLHAKHSKGKDIVLIPQPTDHPDDPLAWTPRRKAFNIFWAMTWCFLAAAIISGLSPAYLMIAEDTGISVADLSTGNGLMYLFLGWGTLITQNLALNLGRRLTLVASILLTTFVTLWSAYVHTRAEFFVNRILLGIVSSPMETLIEVIIGDVFFTHQRGLYMGIYSWTLWNGAFLCPVVSGFVAEAHGWRWIQYILSIIGGALTVVTFLFFEETMFHRAVQPFGALDVTIPFAEDPSALEADAQNQSEMAEPKAVSAQHVDSVSGERRTAIPSQPKTFVQKLALWGYQEQRPPLQVANLFLPFLLLSRFPLVIFSGFLVGGILSWYNVVGGSLALILGNAPYNFGTNTIGLFYLAAVIGVSIGCFLCSALTDKLAVWFARRSNGVMEPEQRLWLCIVCLLCHPAGCLLYGIGAASHIHWVGIAFGLLLISITLPIGSALAFNYILDSYKEVAGEGLVSSILIRNLMGFAFSYAVVPMIDDLGLQDAFILIACLGFALWCMCIIMIIFGKSKDEALYPTRHVAECGSCTGSDADICNGRGFVPGEALSTKT</sequence>
<feature type="transmembrane region" description="Helical" evidence="5">
    <location>
        <begin position="504"/>
        <end position="524"/>
    </location>
</feature>
<dbReference type="AlphaFoldDB" id="A0A2U3E3X1"/>
<dbReference type="PANTHER" id="PTHR23502:SF30">
    <property type="entry name" value="TRANSPORTER, PUTATIVE (AFU_ORTHOLOGUE AFUA_8G04702)-RELATED"/>
    <property type="match status" value="1"/>
</dbReference>
<evidence type="ECO:0000313" key="8">
    <source>
        <dbReference type="Proteomes" id="UP000245956"/>
    </source>
</evidence>
<dbReference type="GO" id="GO:0005886">
    <property type="term" value="C:plasma membrane"/>
    <property type="evidence" value="ECO:0007669"/>
    <property type="project" value="TreeGrafter"/>
</dbReference>
<dbReference type="GO" id="GO:0022857">
    <property type="term" value="F:transmembrane transporter activity"/>
    <property type="evidence" value="ECO:0007669"/>
    <property type="project" value="InterPro"/>
</dbReference>
<dbReference type="InterPro" id="IPR020846">
    <property type="entry name" value="MFS_dom"/>
</dbReference>
<feature type="transmembrane region" description="Helical" evidence="5">
    <location>
        <begin position="366"/>
        <end position="388"/>
    </location>
</feature>
<feature type="transmembrane region" description="Helical" evidence="5">
    <location>
        <begin position="119"/>
        <end position="137"/>
    </location>
</feature>
<evidence type="ECO:0000313" key="7">
    <source>
        <dbReference type="EMBL" id="PWI69176.1"/>
    </source>
</evidence>
<feature type="transmembrane region" description="Helical" evidence="5">
    <location>
        <begin position="208"/>
        <end position="228"/>
    </location>
</feature>
<feature type="transmembrane region" description="Helical" evidence="5">
    <location>
        <begin position="434"/>
        <end position="461"/>
    </location>
</feature>
<evidence type="ECO:0000259" key="6">
    <source>
        <dbReference type="PROSITE" id="PS50850"/>
    </source>
</evidence>
<feature type="domain" description="Major facilitator superfamily (MFS) profile" evidence="6">
    <location>
        <begin position="54"/>
        <end position="528"/>
    </location>
</feature>
<feature type="transmembrane region" description="Helical" evidence="5">
    <location>
        <begin position="184"/>
        <end position="202"/>
    </location>
</feature>
<dbReference type="Proteomes" id="UP000245956">
    <property type="component" value="Unassembled WGS sequence"/>
</dbReference>
<keyword evidence="2 5" id="KW-0812">Transmembrane</keyword>
<organism evidence="7 8">
    <name type="scientific">Purpureocillium lilacinum</name>
    <name type="common">Paecilomyces lilacinus</name>
    <dbReference type="NCBI Taxonomy" id="33203"/>
    <lineage>
        <taxon>Eukaryota</taxon>
        <taxon>Fungi</taxon>
        <taxon>Dikarya</taxon>
        <taxon>Ascomycota</taxon>
        <taxon>Pezizomycotina</taxon>
        <taxon>Sordariomycetes</taxon>
        <taxon>Hypocreomycetidae</taxon>
        <taxon>Hypocreales</taxon>
        <taxon>Ophiocordycipitaceae</taxon>
        <taxon>Purpureocillium</taxon>
    </lineage>
</organism>
<feature type="transmembrane region" description="Helical" evidence="5">
    <location>
        <begin position="55"/>
        <end position="79"/>
    </location>
</feature>
<dbReference type="InterPro" id="IPR011701">
    <property type="entry name" value="MFS"/>
</dbReference>
<comment type="subcellular location">
    <subcellularLocation>
        <location evidence="1">Membrane</location>
        <topology evidence="1">Multi-pass membrane protein</topology>
    </subcellularLocation>
</comment>
<feature type="transmembrane region" description="Helical" evidence="5">
    <location>
        <begin position="149"/>
        <end position="172"/>
    </location>
</feature>